<evidence type="ECO:0000313" key="3">
    <source>
        <dbReference type="Proteomes" id="UP000249390"/>
    </source>
</evidence>
<comment type="caution">
    <text evidence="2">The sequence shown here is derived from an EMBL/GenBank/DDBJ whole genome shotgun (WGS) entry which is preliminary data.</text>
</comment>
<evidence type="ECO:0008006" key="4">
    <source>
        <dbReference type="Google" id="ProtNLM"/>
    </source>
</evidence>
<dbReference type="AlphaFoldDB" id="A0A328CXU9"/>
<reference evidence="2 3" key="1">
    <citation type="submission" date="2018-06" db="EMBL/GenBank/DDBJ databases">
        <title>The Genome of Cuscuta australis (Dodder) Provides Insight into the Evolution of Plant Parasitism.</title>
        <authorList>
            <person name="Liu H."/>
        </authorList>
    </citation>
    <scope>NUCLEOTIDE SEQUENCE [LARGE SCALE GENOMIC DNA]</scope>
    <source>
        <strain evidence="3">cv. Yunnan</strain>
        <tissue evidence="2">Vines</tissue>
    </source>
</reference>
<evidence type="ECO:0000256" key="1">
    <source>
        <dbReference type="SAM" id="SignalP"/>
    </source>
</evidence>
<evidence type="ECO:0000313" key="2">
    <source>
        <dbReference type="EMBL" id="RAL37500.1"/>
    </source>
</evidence>
<gene>
    <name evidence="2" type="ORF">DM860_000194</name>
</gene>
<accession>A0A328CXU9</accession>
<protein>
    <recommendedName>
        <fullName evidence="4">Stress-response A/B barrel domain-containing protein</fullName>
    </recommendedName>
</protein>
<proteinExistence type="predicted"/>
<dbReference type="EMBL" id="NQVE01000215">
    <property type="protein sequence ID" value="RAL37500.1"/>
    <property type="molecule type" value="Genomic_DNA"/>
</dbReference>
<organism evidence="2 3">
    <name type="scientific">Cuscuta australis</name>
    <dbReference type="NCBI Taxonomy" id="267555"/>
    <lineage>
        <taxon>Eukaryota</taxon>
        <taxon>Viridiplantae</taxon>
        <taxon>Streptophyta</taxon>
        <taxon>Embryophyta</taxon>
        <taxon>Tracheophyta</taxon>
        <taxon>Spermatophyta</taxon>
        <taxon>Magnoliopsida</taxon>
        <taxon>eudicotyledons</taxon>
        <taxon>Gunneridae</taxon>
        <taxon>Pentapetalae</taxon>
        <taxon>asterids</taxon>
        <taxon>lamiids</taxon>
        <taxon>Solanales</taxon>
        <taxon>Convolvulaceae</taxon>
        <taxon>Cuscuteae</taxon>
        <taxon>Cuscuta</taxon>
        <taxon>Cuscuta subgen. Grammica</taxon>
        <taxon>Cuscuta sect. Cleistogrammica</taxon>
    </lineage>
</organism>
<keyword evidence="3" id="KW-1185">Reference proteome</keyword>
<sequence length="116" mass="12735">MAQTSFMWWPVVVALVLVCCPARQEAANGANMATSTAAMREAENMIKGLNLSPSHKFNWGPSGPSLAGRFDSYEQATLVEKVFKIDSLVDDPLIQSLGRQHVGYFKLPNTTDARYA</sequence>
<feature type="chain" id="PRO_5016426576" description="Stress-response A/B barrel domain-containing protein" evidence="1">
    <location>
        <begin position="27"/>
        <end position="116"/>
    </location>
</feature>
<keyword evidence="1" id="KW-0732">Signal</keyword>
<feature type="signal peptide" evidence="1">
    <location>
        <begin position="1"/>
        <end position="26"/>
    </location>
</feature>
<name>A0A328CXU9_9ASTE</name>
<dbReference type="Proteomes" id="UP000249390">
    <property type="component" value="Unassembled WGS sequence"/>
</dbReference>